<keyword evidence="2" id="KW-0270">Exopolysaccharide synthesis</keyword>
<keyword evidence="7" id="KW-1185">Reference proteome</keyword>
<sequence>MALTDTDPVSSHPLPAAPLRRDPAEPLWPAGRARASGRPDPSSGACRGLLSPAAVRSGYLPRHERLDAALNRTLAALLLVAAAPLFLLLYLLCRTTCGGPVFYAGTRLGKDRRPFRILKFRTLDAGAAKLTAHGTLPKHTTIETTLGSYLRKTRMDELPQLVNILRGEMVFFGPRPVRPEIEHIYAVTDPAHAGRFRVRPGLVGLSQALMPHGTPKKVRGRFNRMCCAAPIRYGALSLFLARVGLWVVLRSIASLAEAIRELRSPVGAHTWLRSGFRRLRNVRVEGEQDGRRLTAALCGVSDEVIQMVTTLPPKEGPARLEILARRRHGRQLRIAVEAEIRAVYPMGVGQSGFIAYATYTVPSDYTRYRIERYLLDLSVLPA</sequence>
<dbReference type="PANTHER" id="PTHR30576:SF10">
    <property type="entry name" value="SLL5057 PROTEIN"/>
    <property type="match status" value="1"/>
</dbReference>
<dbReference type="RefSeq" id="WP_127905703.1">
    <property type="nucleotide sequence ID" value="NZ_RQXX01000002.1"/>
</dbReference>
<dbReference type="GO" id="GO:0000271">
    <property type="term" value="P:polysaccharide biosynthetic process"/>
    <property type="evidence" value="ECO:0007669"/>
    <property type="project" value="UniProtKB-KW"/>
</dbReference>
<evidence type="ECO:0000256" key="1">
    <source>
        <dbReference type="ARBA" id="ARBA00006464"/>
    </source>
</evidence>
<name>A0A438AIE7_9RHOB</name>
<feature type="region of interest" description="Disordered" evidence="3">
    <location>
        <begin position="1"/>
        <end position="47"/>
    </location>
</feature>
<protein>
    <submittedName>
        <fullName evidence="6">Sugar transferase</fullName>
    </submittedName>
</protein>
<proteinExistence type="inferred from homology"/>
<comment type="similarity">
    <text evidence="1">Belongs to the bacterial sugar transferase family.</text>
</comment>
<evidence type="ECO:0000256" key="2">
    <source>
        <dbReference type="ARBA" id="ARBA00023169"/>
    </source>
</evidence>
<dbReference type="InterPro" id="IPR003362">
    <property type="entry name" value="Bact_transf"/>
</dbReference>
<dbReference type="AlphaFoldDB" id="A0A438AIE7"/>
<keyword evidence="4" id="KW-0812">Transmembrane</keyword>
<dbReference type="OrthoDB" id="9808602at2"/>
<evidence type="ECO:0000259" key="5">
    <source>
        <dbReference type="Pfam" id="PF02397"/>
    </source>
</evidence>
<keyword evidence="4" id="KW-0472">Membrane</keyword>
<feature type="domain" description="Bacterial sugar transferase" evidence="5">
    <location>
        <begin position="70"/>
        <end position="208"/>
    </location>
</feature>
<keyword evidence="6" id="KW-0808">Transferase</keyword>
<reference evidence="6 7" key="1">
    <citation type="submission" date="2018-11" db="EMBL/GenBank/DDBJ databases">
        <title>Mesobaculum littorinae gen. nov., sp. nov., isolated from Littorina scabra that represents a novel genus of the order Rhodobacteraceae.</title>
        <authorList>
            <person name="Li F."/>
        </authorList>
    </citation>
    <scope>NUCLEOTIDE SEQUENCE [LARGE SCALE GENOMIC DNA]</scope>
    <source>
        <strain evidence="6 7">M0103</strain>
    </source>
</reference>
<evidence type="ECO:0000313" key="6">
    <source>
        <dbReference type="EMBL" id="RVV98470.1"/>
    </source>
</evidence>
<evidence type="ECO:0000256" key="4">
    <source>
        <dbReference type="SAM" id="Phobius"/>
    </source>
</evidence>
<dbReference type="Proteomes" id="UP000285908">
    <property type="component" value="Unassembled WGS sequence"/>
</dbReference>
<evidence type="ECO:0000256" key="3">
    <source>
        <dbReference type="SAM" id="MobiDB-lite"/>
    </source>
</evidence>
<evidence type="ECO:0000313" key="7">
    <source>
        <dbReference type="Proteomes" id="UP000285908"/>
    </source>
</evidence>
<gene>
    <name evidence="6" type="ORF">EKE94_06000</name>
</gene>
<accession>A0A438AIE7</accession>
<dbReference type="PANTHER" id="PTHR30576">
    <property type="entry name" value="COLANIC BIOSYNTHESIS UDP-GLUCOSE LIPID CARRIER TRANSFERASE"/>
    <property type="match status" value="1"/>
</dbReference>
<dbReference type="GO" id="GO:0016780">
    <property type="term" value="F:phosphotransferase activity, for other substituted phosphate groups"/>
    <property type="evidence" value="ECO:0007669"/>
    <property type="project" value="TreeGrafter"/>
</dbReference>
<organism evidence="6 7">
    <name type="scientific">Mesobaculum littorinae</name>
    <dbReference type="NCBI Taxonomy" id="2486419"/>
    <lineage>
        <taxon>Bacteria</taxon>
        <taxon>Pseudomonadati</taxon>
        <taxon>Pseudomonadota</taxon>
        <taxon>Alphaproteobacteria</taxon>
        <taxon>Rhodobacterales</taxon>
        <taxon>Roseobacteraceae</taxon>
        <taxon>Mesobaculum</taxon>
    </lineage>
</organism>
<feature type="transmembrane region" description="Helical" evidence="4">
    <location>
        <begin position="74"/>
        <end position="92"/>
    </location>
</feature>
<comment type="caution">
    <text evidence="6">The sequence shown here is derived from an EMBL/GenBank/DDBJ whole genome shotgun (WGS) entry which is preliminary data.</text>
</comment>
<dbReference type="EMBL" id="RQXX01000002">
    <property type="protein sequence ID" value="RVV98470.1"/>
    <property type="molecule type" value="Genomic_DNA"/>
</dbReference>
<keyword evidence="4" id="KW-1133">Transmembrane helix</keyword>
<dbReference type="Pfam" id="PF02397">
    <property type="entry name" value="Bac_transf"/>
    <property type="match status" value="1"/>
</dbReference>